<organism evidence="2 3">
    <name type="scientific">Cystoisospora suis</name>
    <dbReference type="NCBI Taxonomy" id="483139"/>
    <lineage>
        <taxon>Eukaryota</taxon>
        <taxon>Sar</taxon>
        <taxon>Alveolata</taxon>
        <taxon>Apicomplexa</taxon>
        <taxon>Conoidasida</taxon>
        <taxon>Coccidia</taxon>
        <taxon>Eucoccidiorida</taxon>
        <taxon>Eimeriorina</taxon>
        <taxon>Sarcocystidae</taxon>
        <taxon>Cystoisospora</taxon>
    </lineage>
</organism>
<accession>A0A2C6K716</accession>
<evidence type="ECO:0000313" key="3">
    <source>
        <dbReference type="Proteomes" id="UP000221165"/>
    </source>
</evidence>
<gene>
    <name evidence="2" type="ORF">CSUI_008848</name>
</gene>
<evidence type="ECO:0000256" key="1">
    <source>
        <dbReference type="SAM" id="MobiDB-lite"/>
    </source>
</evidence>
<dbReference type="Proteomes" id="UP000221165">
    <property type="component" value="Unassembled WGS sequence"/>
</dbReference>
<comment type="caution">
    <text evidence="2">The sequence shown here is derived from an EMBL/GenBank/DDBJ whole genome shotgun (WGS) entry which is preliminary data.</text>
</comment>
<proteinExistence type="predicted"/>
<dbReference type="VEuPathDB" id="ToxoDB:CSUI_008848"/>
<protein>
    <submittedName>
        <fullName evidence="2">Uncharacterized protein</fullName>
    </submittedName>
</protein>
<dbReference type="RefSeq" id="XP_067919054.1">
    <property type="nucleotide sequence ID" value="XM_068068970.1"/>
</dbReference>
<dbReference type="AlphaFoldDB" id="A0A2C6K716"/>
<name>A0A2C6K716_9APIC</name>
<dbReference type="GeneID" id="94432181"/>
<reference evidence="2 3" key="1">
    <citation type="journal article" date="2017" name="Int. J. Parasitol.">
        <title>The genome of the protozoan parasite Cystoisospora suis and a reverse vaccinology approach to identify vaccine candidates.</title>
        <authorList>
            <person name="Palmieri N."/>
            <person name="Shrestha A."/>
            <person name="Ruttkowski B."/>
            <person name="Beck T."/>
            <person name="Vogl C."/>
            <person name="Tomley F."/>
            <person name="Blake D.P."/>
            <person name="Joachim A."/>
        </authorList>
    </citation>
    <scope>NUCLEOTIDE SEQUENCE [LARGE SCALE GENOMIC DNA]</scope>
    <source>
        <strain evidence="2 3">Wien I</strain>
    </source>
</reference>
<keyword evidence="3" id="KW-1185">Reference proteome</keyword>
<dbReference type="EMBL" id="MIGC01005090">
    <property type="protein sequence ID" value="PHJ17330.1"/>
    <property type="molecule type" value="Genomic_DNA"/>
</dbReference>
<feature type="region of interest" description="Disordered" evidence="1">
    <location>
        <begin position="1"/>
        <end position="31"/>
    </location>
</feature>
<sequence length="88" mass="9633">MVQLADARRVRRPAPVPCPAGLRRGQRSTSRTRRASQALVVCCRAFSYQGCGALTFRGMSNSVFSFHRWSTPAESAGLPPALSPPFIR</sequence>
<evidence type="ECO:0000313" key="2">
    <source>
        <dbReference type="EMBL" id="PHJ17330.1"/>
    </source>
</evidence>